<dbReference type="RefSeq" id="WP_226181499.1">
    <property type="nucleotide sequence ID" value="NZ_JAJADQ010000001.1"/>
</dbReference>
<keyword evidence="1" id="KW-0732">Signal</keyword>
<evidence type="ECO:0000313" key="3">
    <source>
        <dbReference type="EMBL" id="MCB2375944.1"/>
    </source>
</evidence>
<feature type="chain" id="PRO_5045837268" evidence="1">
    <location>
        <begin position="24"/>
        <end position="841"/>
    </location>
</feature>
<feature type="domain" description="Secretion system C-terminal sorting" evidence="2">
    <location>
        <begin position="765"/>
        <end position="839"/>
    </location>
</feature>
<evidence type="ECO:0000256" key="1">
    <source>
        <dbReference type="SAM" id="SignalP"/>
    </source>
</evidence>
<evidence type="ECO:0000313" key="4">
    <source>
        <dbReference type="Proteomes" id="UP001165297"/>
    </source>
</evidence>
<reference evidence="3" key="1">
    <citation type="submission" date="2021-10" db="EMBL/GenBank/DDBJ databases">
        <authorList>
            <person name="Dean J.D."/>
            <person name="Kim M.K."/>
            <person name="Newey C.N."/>
            <person name="Stoker T.S."/>
            <person name="Thompson D.W."/>
            <person name="Grose J.H."/>
        </authorList>
    </citation>
    <scope>NUCLEOTIDE SEQUENCE</scope>
    <source>
        <strain evidence="3">BT635</strain>
    </source>
</reference>
<dbReference type="Proteomes" id="UP001165297">
    <property type="component" value="Unassembled WGS sequence"/>
</dbReference>
<keyword evidence="4" id="KW-1185">Reference proteome</keyword>
<proteinExistence type="predicted"/>
<gene>
    <name evidence="3" type="ORF">LGH70_00005</name>
</gene>
<dbReference type="NCBIfam" id="TIGR04183">
    <property type="entry name" value="Por_Secre_tail"/>
    <property type="match status" value="1"/>
</dbReference>
<name>A0ABS8A6V5_9BACT</name>
<dbReference type="InterPro" id="IPR026444">
    <property type="entry name" value="Secre_tail"/>
</dbReference>
<sequence length="841" mass="91128">MKNRHLLTLLVPLSLGLSQPLQAQAPTPCGTIAPNDMTSRDFATWDWETPRVNAAGNSLDYCRTWAIRRPNFANTSVDAPWESGSNGGPLLQLNYNQDYTRAKGWELLRENLGALNPVATPYFVLYNKYTGMIRAFFYLDTSQGTYINGAVVTMSHSSVNANRSTGVMALTNELLLTPDKYQQRTDLSTDVVSYVAKLSGQNHWLMAEFTAAYDPNAGSSQFAGNALEFAVHGIVTSDVKLSGNLSFKTEAQEDYAFAGKKAEVIQEDPAAGVKKFLTKGKKLLGSVKPDQAEKFVNKVHDKANKLLYAPSSQRAGNAGMLNIYSKVAQATSAGGNLQKTIKNVLNVAGSVSSAFGIIGSVVGFLWPSENAATEPQAPPFTPTISNGTISLEGSITTRYPLVTITVQVPGTQHLGTGTTQPYYDCKLGIFNIKNTPVLNKLAWNYLAGEQTYYDPCYYTNCIGEWVTAPYYDQLESYQVSNDLIAAYNKAAGLNLTSVEAALVAVNTGEPFYEEGTYSSTSNDTRTARDYMQNQIQAGVLQVTNIDPDNNTHMLQTPFVSLACFKNMSITVKPGAKVYVRVKAILHRSDRANDAPPVYYVQDYDVTVNTANAVATNPRFGAGNEPPFTNLAAALDPTKVDVELNDYSGSSTRYTTPFTTQATNSILASNFDYAYGVTTTRTVDHPGSTGASKLLAGNFIGLDAGFEVTPGTNFVALPTLMEQLTCGPLQVEFTAAGSCPFNTGAYPRVALSTEETKAAPLNDFTLYPNPSHGQVQLELNAAPNTEVHVRVYNVYGSLVQNLKKLPRGQKQLSLSLEGQPAGIYVVQVTMGQNTISKKVVLQ</sequence>
<evidence type="ECO:0000259" key="2">
    <source>
        <dbReference type="Pfam" id="PF18962"/>
    </source>
</evidence>
<accession>A0ABS8A6V5</accession>
<dbReference type="EMBL" id="JAJADQ010000001">
    <property type="protein sequence ID" value="MCB2375944.1"/>
    <property type="molecule type" value="Genomic_DNA"/>
</dbReference>
<protein>
    <submittedName>
        <fullName evidence="3">T9SS type A sorting domain-containing protein</fullName>
    </submittedName>
</protein>
<dbReference type="Pfam" id="PF18962">
    <property type="entry name" value="Por_Secre_tail"/>
    <property type="match status" value="1"/>
</dbReference>
<feature type="signal peptide" evidence="1">
    <location>
        <begin position="1"/>
        <end position="23"/>
    </location>
</feature>
<comment type="caution">
    <text evidence="3">The sequence shown here is derived from an EMBL/GenBank/DDBJ whole genome shotgun (WGS) entry which is preliminary data.</text>
</comment>
<organism evidence="3 4">
    <name type="scientific">Hymenobacter nitidus</name>
    <dbReference type="NCBI Taxonomy" id="2880929"/>
    <lineage>
        <taxon>Bacteria</taxon>
        <taxon>Pseudomonadati</taxon>
        <taxon>Bacteroidota</taxon>
        <taxon>Cytophagia</taxon>
        <taxon>Cytophagales</taxon>
        <taxon>Hymenobacteraceae</taxon>
        <taxon>Hymenobacter</taxon>
    </lineage>
</organism>